<reference evidence="1 2" key="1">
    <citation type="journal article" date="2007" name="Nature">
        <title>Evolution of genes and genomes on the Drosophila phylogeny.</title>
        <authorList>
            <consortium name="Drosophila 12 Genomes Consortium"/>
            <person name="Clark A.G."/>
            <person name="Eisen M.B."/>
            <person name="Smith D.R."/>
            <person name="Bergman C.M."/>
            <person name="Oliver B."/>
            <person name="Markow T.A."/>
            <person name="Kaufman T.C."/>
            <person name="Kellis M."/>
            <person name="Gelbart W."/>
            <person name="Iyer V.N."/>
            <person name="Pollard D.A."/>
            <person name="Sackton T.B."/>
            <person name="Larracuente A.M."/>
            <person name="Singh N.D."/>
            <person name="Abad J.P."/>
            <person name="Abt D.N."/>
            <person name="Adryan B."/>
            <person name="Aguade M."/>
            <person name="Akashi H."/>
            <person name="Anderson W.W."/>
            <person name="Aquadro C.F."/>
            <person name="Ardell D.H."/>
            <person name="Arguello R."/>
            <person name="Artieri C.G."/>
            <person name="Barbash D.A."/>
            <person name="Barker D."/>
            <person name="Barsanti P."/>
            <person name="Batterham P."/>
            <person name="Batzoglou S."/>
            <person name="Begun D."/>
            <person name="Bhutkar A."/>
            <person name="Blanco E."/>
            <person name="Bosak S.A."/>
            <person name="Bradley R.K."/>
            <person name="Brand A.D."/>
            <person name="Brent M.R."/>
            <person name="Brooks A.N."/>
            <person name="Brown R.H."/>
            <person name="Butlin R.K."/>
            <person name="Caggese C."/>
            <person name="Calvi B.R."/>
            <person name="Bernardo de Carvalho A."/>
            <person name="Caspi A."/>
            <person name="Castrezana S."/>
            <person name="Celniker S.E."/>
            <person name="Chang J.L."/>
            <person name="Chapple C."/>
            <person name="Chatterji S."/>
            <person name="Chinwalla A."/>
            <person name="Civetta A."/>
            <person name="Clifton S.W."/>
            <person name="Comeron J.M."/>
            <person name="Costello J.C."/>
            <person name="Coyne J.A."/>
            <person name="Daub J."/>
            <person name="David R.G."/>
            <person name="Delcher A.L."/>
            <person name="Delehaunty K."/>
            <person name="Do C.B."/>
            <person name="Ebling H."/>
            <person name="Edwards K."/>
            <person name="Eickbush T."/>
            <person name="Evans J.D."/>
            <person name="Filipski A."/>
            <person name="Findeiss S."/>
            <person name="Freyhult E."/>
            <person name="Fulton L."/>
            <person name="Fulton R."/>
            <person name="Garcia A.C."/>
            <person name="Gardiner A."/>
            <person name="Garfield D.A."/>
            <person name="Garvin B.E."/>
            <person name="Gibson G."/>
            <person name="Gilbert D."/>
            <person name="Gnerre S."/>
            <person name="Godfrey J."/>
            <person name="Good R."/>
            <person name="Gotea V."/>
            <person name="Gravely B."/>
            <person name="Greenberg A.J."/>
            <person name="Griffiths-Jones S."/>
            <person name="Gross S."/>
            <person name="Guigo R."/>
            <person name="Gustafson E.A."/>
            <person name="Haerty W."/>
            <person name="Hahn M.W."/>
            <person name="Halligan D.L."/>
            <person name="Halpern A.L."/>
            <person name="Halter G.M."/>
            <person name="Han M.V."/>
            <person name="Heger A."/>
            <person name="Hillier L."/>
            <person name="Hinrichs A.S."/>
            <person name="Holmes I."/>
            <person name="Hoskins R.A."/>
            <person name="Hubisz M.J."/>
            <person name="Hultmark D."/>
            <person name="Huntley M.A."/>
            <person name="Jaffe D.B."/>
            <person name="Jagadeeshan S."/>
            <person name="Jeck W.R."/>
            <person name="Johnson J."/>
            <person name="Jones C.D."/>
            <person name="Jordan W.C."/>
            <person name="Karpen G.H."/>
            <person name="Kataoka E."/>
            <person name="Keightley P.D."/>
            <person name="Kheradpour P."/>
            <person name="Kirkness E.F."/>
            <person name="Koerich L.B."/>
            <person name="Kristiansen K."/>
            <person name="Kudrna D."/>
            <person name="Kulathinal R.J."/>
            <person name="Kumar S."/>
            <person name="Kwok R."/>
            <person name="Lander E."/>
            <person name="Langley C.H."/>
            <person name="Lapoint R."/>
            <person name="Lazzaro B.P."/>
            <person name="Lee S.J."/>
            <person name="Levesque L."/>
            <person name="Li R."/>
            <person name="Lin C.F."/>
            <person name="Lin M.F."/>
            <person name="Lindblad-Toh K."/>
            <person name="Llopart A."/>
            <person name="Long M."/>
            <person name="Low L."/>
            <person name="Lozovsky E."/>
            <person name="Lu J."/>
            <person name="Luo M."/>
            <person name="Machado C.A."/>
            <person name="Makalowski W."/>
            <person name="Marzo M."/>
            <person name="Matsuda M."/>
            <person name="Matzkin L."/>
            <person name="McAllister B."/>
            <person name="McBride C.S."/>
            <person name="McKernan B."/>
            <person name="McKernan K."/>
            <person name="Mendez-Lago M."/>
            <person name="Minx P."/>
            <person name="Mollenhauer M.U."/>
            <person name="Montooth K."/>
            <person name="Mount S.M."/>
            <person name="Mu X."/>
            <person name="Myers E."/>
            <person name="Negre B."/>
            <person name="Newfeld S."/>
            <person name="Nielsen R."/>
            <person name="Noor M.A."/>
            <person name="O'Grady P."/>
            <person name="Pachter L."/>
            <person name="Papaceit M."/>
            <person name="Parisi M.J."/>
            <person name="Parisi M."/>
            <person name="Parts L."/>
            <person name="Pedersen J.S."/>
            <person name="Pesole G."/>
            <person name="Phillippy A.M."/>
            <person name="Ponting C.P."/>
            <person name="Pop M."/>
            <person name="Porcelli D."/>
            <person name="Powell J.R."/>
            <person name="Prohaska S."/>
            <person name="Pruitt K."/>
            <person name="Puig M."/>
            <person name="Quesneville H."/>
            <person name="Ram K.R."/>
            <person name="Rand D."/>
            <person name="Rasmussen M.D."/>
            <person name="Reed L.K."/>
            <person name="Reenan R."/>
            <person name="Reily A."/>
            <person name="Remington K.A."/>
            <person name="Rieger T.T."/>
            <person name="Ritchie M.G."/>
            <person name="Robin C."/>
            <person name="Rogers Y.H."/>
            <person name="Rohde C."/>
            <person name="Rozas J."/>
            <person name="Rubenfield M.J."/>
            <person name="Ruiz A."/>
            <person name="Russo S."/>
            <person name="Salzberg S.L."/>
            <person name="Sanchez-Gracia A."/>
            <person name="Saranga D.J."/>
            <person name="Sato H."/>
            <person name="Schaeffer S.W."/>
            <person name="Schatz M.C."/>
            <person name="Schlenke T."/>
            <person name="Schwartz R."/>
            <person name="Segarra C."/>
            <person name="Singh R.S."/>
            <person name="Sirot L."/>
            <person name="Sirota M."/>
            <person name="Sisneros N.B."/>
            <person name="Smith C.D."/>
            <person name="Smith T.F."/>
            <person name="Spieth J."/>
            <person name="Stage D.E."/>
            <person name="Stark A."/>
            <person name="Stephan W."/>
            <person name="Strausberg R.L."/>
            <person name="Strempel S."/>
            <person name="Sturgill D."/>
            <person name="Sutton G."/>
            <person name="Sutton G.G."/>
            <person name="Tao W."/>
            <person name="Teichmann S."/>
            <person name="Tobari Y.N."/>
            <person name="Tomimura Y."/>
            <person name="Tsolas J.M."/>
            <person name="Valente V.L."/>
            <person name="Venter E."/>
            <person name="Venter J.C."/>
            <person name="Vicario S."/>
            <person name="Vieira F.G."/>
            <person name="Vilella A.J."/>
            <person name="Villasante A."/>
            <person name="Walenz B."/>
            <person name="Wang J."/>
            <person name="Wasserman M."/>
            <person name="Watts T."/>
            <person name="Wilson D."/>
            <person name="Wilson R.K."/>
            <person name="Wing R.A."/>
            <person name="Wolfner M.F."/>
            <person name="Wong A."/>
            <person name="Wong G.K."/>
            <person name="Wu C.I."/>
            <person name="Wu G."/>
            <person name="Yamamoto D."/>
            <person name="Yang H.P."/>
            <person name="Yang S.P."/>
            <person name="Yorke J.A."/>
            <person name="Yoshida K."/>
            <person name="Zdobnov E."/>
            <person name="Zhang P."/>
            <person name="Zhang Y."/>
            <person name="Zimin A.V."/>
            <person name="Baldwin J."/>
            <person name="Abdouelleil A."/>
            <person name="Abdulkadir J."/>
            <person name="Abebe A."/>
            <person name="Abera B."/>
            <person name="Abreu J."/>
            <person name="Acer S.C."/>
            <person name="Aftuck L."/>
            <person name="Alexander A."/>
            <person name="An P."/>
            <person name="Anderson E."/>
            <person name="Anderson S."/>
            <person name="Arachi H."/>
            <person name="Azer M."/>
            <person name="Bachantsang P."/>
            <person name="Barry A."/>
            <person name="Bayul T."/>
            <person name="Berlin A."/>
            <person name="Bessette D."/>
            <person name="Bloom T."/>
            <person name="Blye J."/>
            <person name="Boguslavskiy L."/>
            <person name="Bonnet C."/>
            <person name="Boukhgalter B."/>
            <person name="Bourzgui I."/>
            <person name="Brown A."/>
            <person name="Cahill P."/>
            <person name="Channer S."/>
            <person name="Cheshatsang Y."/>
            <person name="Chuda L."/>
            <person name="Citroen M."/>
            <person name="Collymore A."/>
            <person name="Cooke P."/>
            <person name="Costello M."/>
            <person name="D'Aco K."/>
            <person name="Daza R."/>
            <person name="De Haan G."/>
            <person name="DeGray S."/>
            <person name="DeMaso C."/>
            <person name="Dhargay N."/>
            <person name="Dooley K."/>
            <person name="Dooley E."/>
            <person name="Doricent M."/>
            <person name="Dorje P."/>
            <person name="Dorjee K."/>
            <person name="Dupes A."/>
            <person name="Elong R."/>
            <person name="Falk J."/>
            <person name="Farina A."/>
            <person name="Faro S."/>
            <person name="Ferguson D."/>
            <person name="Fisher S."/>
            <person name="Foley C.D."/>
            <person name="Franke A."/>
            <person name="Friedrich D."/>
            <person name="Gadbois L."/>
            <person name="Gearin G."/>
            <person name="Gearin C.R."/>
            <person name="Giannoukos G."/>
            <person name="Goode T."/>
            <person name="Graham J."/>
            <person name="Grandbois E."/>
            <person name="Grewal S."/>
            <person name="Gyaltsen K."/>
            <person name="Hafez N."/>
            <person name="Hagos B."/>
            <person name="Hall J."/>
            <person name="Henson C."/>
            <person name="Hollinger A."/>
            <person name="Honan T."/>
            <person name="Huard M.D."/>
            <person name="Hughes L."/>
            <person name="Hurhula B."/>
            <person name="Husby M.E."/>
            <person name="Kamat A."/>
            <person name="Kanga B."/>
            <person name="Kashin S."/>
            <person name="Khazanovich D."/>
            <person name="Kisner P."/>
            <person name="Lance K."/>
            <person name="Lara M."/>
            <person name="Lee W."/>
            <person name="Lennon N."/>
            <person name="Letendre F."/>
            <person name="LeVine R."/>
            <person name="Lipovsky A."/>
            <person name="Liu X."/>
            <person name="Liu J."/>
            <person name="Liu S."/>
            <person name="Lokyitsang T."/>
            <person name="Lokyitsang Y."/>
            <person name="Lubonja R."/>
            <person name="Lui A."/>
            <person name="MacDonald P."/>
            <person name="Magnisalis V."/>
            <person name="Maru K."/>
            <person name="Matthews C."/>
            <person name="McCusker W."/>
            <person name="McDonough S."/>
            <person name="Mehta T."/>
            <person name="Meldrim J."/>
            <person name="Meneus L."/>
            <person name="Mihai O."/>
            <person name="Mihalev A."/>
            <person name="Mihova T."/>
            <person name="Mittelman R."/>
            <person name="Mlenga V."/>
            <person name="Montmayeur A."/>
            <person name="Mulrain L."/>
            <person name="Navidi A."/>
            <person name="Naylor J."/>
            <person name="Negash T."/>
            <person name="Nguyen T."/>
            <person name="Nguyen N."/>
            <person name="Nicol R."/>
            <person name="Norbu C."/>
            <person name="Norbu N."/>
            <person name="Novod N."/>
            <person name="O'Neill B."/>
            <person name="Osman S."/>
            <person name="Markiewicz E."/>
            <person name="Oyono O.L."/>
            <person name="Patti C."/>
            <person name="Phunkhang P."/>
            <person name="Pierre F."/>
            <person name="Priest M."/>
            <person name="Raghuraman S."/>
            <person name="Rege F."/>
            <person name="Reyes R."/>
            <person name="Rise C."/>
            <person name="Rogov P."/>
            <person name="Ross K."/>
            <person name="Ryan E."/>
            <person name="Settipalli S."/>
            <person name="Shea T."/>
            <person name="Sherpa N."/>
            <person name="Shi L."/>
            <person name="Shih D."/>
            <person name="Sparrow T."/>
            <person name="Spaulding J."/>
            <person name="Stalker J."/>
            <person name="Stange-Thomann N."/>
            <person name="Stavropoulos S."/>
            <person name="Stone C."/>
            <person name="Strader C."/>
            <person name="Tesfaye S."/>
            <person name="Thomson T."/>
            <person name="Thoulutsang Y."/>
            <person name="Thoulutsang D."/>
            <person name="Topham K."/>
            <person name="Topping I."/>
            <person name="Tsamla T."/>
            <person name="Vassiliev H."/>
            <person name="Vo A."/>
            <person name="Wangchuk T."/>
            <person name="Wangdi T."/>
            <person name="Weiand M."/>
            <person name="Wilkinson J."/>
            <person name="Wilson A."/>
            <person name="Yadav S."/>
            <person name="Young G."/>
            <person name="Yu Q."/>
            <person name="Zembek L."/>
            <person name="Zhong D."/>
            <person name="Zimmer A."/>
            <person name="Zwirko Z."/>
            <person name="Jaffe D.B."/>
            <person name="Alvarez P."/>
            <person name="Brockman W."/>
            <person name="Butler J."/>
            <person name="Chin C."/>
            <person name="Gnerre S."/>
            <person name="Grabherr M."/>
            <person name="Kleber M."/>
            <person name="Mauceli E."/>
            <person name="MacCallum I."/>
        </authorList>
    </citation>
    <scope>NUCLEOTIDE SEQUENCE [LARGE SCALE GENOMIC DNA]</scope>
    <source>
        <strain evidence="2">MSH-3 / Tucson 14011-0111.49</strain>
    </source>
</reference>
<organism evidence="2">
    <name type="scientific">Drosophila persimilis</name>
    <name type="common">Fruit fly</name>
    <dbReference type="NCBI Taxonomy" id="7234"/>
    <lineage>
        <taxon>Eukaryota</taxon>
        <taxon>Metazoa</taxon>
        <taxon>Ecdysozoa</taxon>
        <taxon>Arthropoda</taxon>
        <taxon>Hexapoda</taxon>
        <taxon>Insecta</taxon>
        <taxon>Pterygota</taxon>
        <taxon>Neoptera</taxon>
        <taxon>Endopterygota</taxon>
        <taxon>Diptera</taxon>
        <taxon>Brachycera</taxon>
        <taxon>Muscomorpha</taxon>
        <taxon>Ephydroidea</taxon>
        <taxon>Drosophilidae</taxon>
        <taxon>Drosophila</taxon>
        <taxon>Sophophora</taxon>
    </lineage>
</organism>
<dbReference type="GO" id="GO:0000122">
    <property type="term" value="P:negative regulation of transcription by RNA polymerase II"/>
    <property type="evidence" value="ECO:0007669"/>
    <property type="project" value="TreeGrafter"/>
</dbReference>
<dbReference type="InterPro" id="IPR028226">
    <property type="entry name" value="LIN37"/>
</dbReference>
<dbReference type="PANTHER" id="PTHR31336:SF3">
    <property type="entry name" value="PROTEIN LIN-37 HOMOLOG"/>
    <property type="match status" value="1"/>
</dbReference>
<dbReference type="GO" id="GO:0031523">
    <property type="term" value="C:Myb complex"/>
    <property type="evidence" value="ECO:0007669"/>
    <property type="project" value="TreeGrafter"/>
</dbReference>
<dbReference type="EMBL" id="CH479191">
    <property type="protein sequence ID" value="EDW26308.1"/>
    <property type="molecule type" value="Genomic_DNA"/>
</dbReference>
<dbReference type="GO" id="GO:0017053">
    <property type="term" value="C:transcription repressor complex"/>
    <property type="evidence" value="ECO:0007669"/>
    <property type="project" value="InterPro"/>
</dbReference>
<dbReference type="Proteomes" id="UP000008744">
    <property type="component" value="Unassembled WGS sequence"/>
</dbReference>
<evidence type="ECO:0000313" key="1">
    <source>
        <dbReference type="EMBL" id="EDW26308.1"/>
    </source>
</evidence>
<dbReference type="Pfam" id="PF15306">
    <property type="entry name" value="LIN37"/>
    <property type="match status" value="1"/>
</dbReference>
<name>B4GUM5_DROPE</name>
<dbReference type="PhylomeDB" id="B4GUM5"/>
<sequence>MCRAWMCNQTRHTALATCNKEADNATGQQQREDNAEEVLAQIKSGMIEMLSKVPQARSTSLMAVPPALVYTEQEKMEDEMLHGAPEAQLLAANVARWKRIGKHWQEHARTYNRERYELLDKIMDEALLKKEKE</sequence>
<dbReference type="AlphaFoldDB" id="B4GUM5"/>
<accession>B4GUM5</accession>
<dbReference type="OrthoDB" id="6287771at2759"/>
<dbReference type="PANTHER" id="PTHR31336">
    <property type="entry name" value="LIN37 HOMOLOG"/>
    <property type="match status" value="1"/>
</dbReference>
<dbReference type="HOGENOM" id="CLU_1908868_0_0_1"/>
<evidence type="ECO:0000313" key="2">
    <source>
        <dbReference type="Proteomes" id="UP000008744"/>
    </source>
</evidence>
<keyword evidence="2" id="KW-1185">Reference proteome</keyword>
<protein>
    <submittedName>
        <fullName evidence="1">GL26281</fullName>
    </submittedName>
</protein>
<gene>
    <name evidence="1" type="primary">Dper\GL26281</name>
    <name evidence="1" type="ORF">Dper_GL26281</name>
</gene>
<dbReference type="STRING" id="7234.B4GUM5"/>
<proteinExistence type="predicted"/>